<accession>A0ACB7PEZ5</accession>
<gene>
    <name evidence="1" type="ORF">F5144DRAFT_200235</name>
</gene>
<comment type="caution">
    <text evidence="1">The sequence shown here is derived from an EMBL/GenBank/DDBJ whole genome shotgun (WGS) entry which is preliminary data.</text>
</comment>
<dbReference type="Proteomes" id="UP000724584">
    <property type="component" value="Unassembled WGS sequence"/>
</dbReference>
<organism evidence="1 2">
    <name type="scientific">Chaetomium tenue</name>
    <dbReference type="NCBI Taxonomy" id="1854479"/>
    <lineage>
        <taxon>Eukaryota</taxon>
        <taxon>Fungi</taxon>
        <taxon>Dikarya</taxon>
        <taxon>Ascomycota</taxon>
        <taxon>Pezizomycotina</taxon>
        <taxon>Sordariomycetes</taxon>
        <taxon>Sordariomycetidae</taxon>
        <taxon>Sordariales</taxon>
        <taxon>Chaetomiaceae</taxon>
        <taxon>Chaetomium</taxon>
    </lineage>
</organism>
<protein>
    <submittedName>
        <fullName evidence="1">Uncharacterized protein</fullName>
    </submittedName>
</protein>
<proteinExistence type="predicted"/>
<keyword evidence="2" id="KW-1185">Reference proteome</keyword>
<sequence>MGTRARSKEATIELLRGPISYQSAIHNDQNIIHEATYVASNAALDARLWEARDAIAALTKHHLGLGRGDVCVVAPTCRWLRGSFNVCIPIEVQSHGQSRKLMFRCAMPYKLAEAGHPGTVDEKVSCEVGTYAWMQDKCRDIRIPFLYGFGFSDHRHFTHEAYRPWYTRLVCRLRRLLHSFLGSPTLVSCYTSQPTAHRLPTAYMLLEHVGSDGTSEMLSKTFQKQRGDPARRQNLFRGIARVMLSLARIPQPRIGSFRFHDNGTVSLTNRPLSCTTMILENDGTPRTMQPDDTYQCMGPFVADMLHFHDARLLSHPNAIYDEKDCHGEMTAKVMFRALAHKYIRRDLRYGPFLLQLTDLHASNLFVDDQWNITCLIDLEWICALPGEMLAAPDWLSGCAIERIRKEFAEYDTVRTEFMEAFEEEERKSVAAEHRLSLTELIRGSWESGGVWFWYSIMSTNAMYPLFTHHIRPRFLPHRLRFKEEELLGQFWSEDASQVVQTKVEEHQSYKEELRHLFK</sequence>
<evidence type="ECO:0000313" key="1">
    <source>
        <dbReference type="EMBL" id="KAH6636902.1"/>
    </source>
</evidence>
<dbReference type="EMBL" id="JAGIZQ010000003">
    <property type="protein sequence ID" value="KAH6636902.1"/>
    <property type="molecule type" value="Genomic_DNA"/>
</dbReference>
<evidence type="ECO:0000313" key="2">
    <source>
        <dbReference type="Proteomes" id="UP000724584"/>
    </source>
</evidence>
<name>A0ACB7PEZ5_9PEZI</name>
<reference evidence="1 2" key="1">
    <citation type="journal article" date="2021" name="Nat. Commun.">
        <title>Genetic determinants of endophytism in the Arabidopsis root mycobiome.</title>
        <authorList>
            <person name="Mesny F."/>
            <person name="Miyauchi S."/>
            <person name="Thiergart T."/>
            <person name="Pickel B."/>
            <person name="Atanasova L."/>
            <person name="Karlsson M."/>
            <person name="Huettel B."/>
            <person name="Barry K.W."/>
            <person name="Haridas S."/>
            <person name="Chen C."/>
            <person name="Bauer D."/>
            <person name="Andreopoulos W."/>
            <person name="Pangilinan J."/>
            <person name="LaButti K."/>
            <person name="Riley R."/>
            <person name="Lipzen A."/>
            <person name="Clum A."/>
            <person name="Drula E."/>
            <person name="Henrissat B."/>
            <person name="Kohler A."/>
            <person name="Grigoriev I.V."/>
            <person name="Martin F.M."/>
            <person name="Hacquard S."/>
        </authorList>
    </citation>
    <scope>NUCLEOTIDE SEQUENCE [LARGE SCALE GENOMIC DNA]</scope>
    <source>
        <strain evidence="1 2">MPI-SDFR-AT-0079</strain>
    </source>
</reference>